<dbReference type="Proteomes" id="UP000587462">
    <property type="component" value="Unassembled WGS sequence"/>
</dbReference>
<dbReference type="PANTHER" id="PTHR43135:SF3">
    <property type="entry name" value="ALPHA-D-RIBOSE 1-METHYLPHOSPHONATE 5-TRIPHOSPHATE DIPHOSPHATASE"/>
    <property type="match status" value="1"/>
</dbReference>
<dbReference type="SUPFAM" id="SSF51556">
    <property type="entry name" value="Metallo-dependent hydrolases"/>
    <property type="match status" value="1"/>
</dbReference>
<dbReference type="InterPro" id="IPR006680">
    <property type="entry name" value="Amidohydro-rel"/>
</dbReference>
<evidence type="ECO:0000313" key="2">
    <source>
        <dbReference type="EMBL" id="NVK76551.1"/>
    </source>
</evidence>
<dbReference type="EMBL" id="JABBXF010000004">
    <property type="protein sequence ID" value="NVK76551.1"/>
    <property type="molecule type" value="Genomic_DNA"/>
</dbReference>
<dbReference type="InterPro" id="IPR057744">
    <property type="entry name" value="OTAase-like"/>
</dbReference>
<dbReference type="PANTHER" id="PTHR43135">
    <property type="entry name" value="ALPHA-D-RIBOSE 1-METHYLPHOSPHONATE 5-TRIPHOSPHATE DIPHOSPHATASE"/>
    <property type="match status" value="1"/>
</dbReference>
<accession>A0A7Y7B021</accession>
<feature type="domain" description="Amidohydrolase-related" evidence="1">
    <location>
        <begin position="60"/>
        <end position="417"/>
    </location>
</feature>
<dbReference type="AlphaFoldDB" id="A0A7Y7B021"/>
<name>A0A7Y7B021_STRMO</name>
<sequence>MTSSESHPSLPVLINDVRVFDGVHDEVSATRSVYVADGRIAAEGETPAPEAEVVDGGGRVLMPGLSDAHVHMFMAGSTEEEFLHAPAGTVHYNALTEAGRMLLRGFTTVRDMGGPVTALRRAVDSGRFPGPRIYPSEGMISQTSGHGDFSEIHDAAVRFGGPESRIEATGCVRVADGRDRVLAAVREQLKRGASQIKLYAGGGVCSRHDPLDAQQFTPDELRAAVEAASDWGTYVAAHVYNSAGIRRAVEAGIRSIEHGHLANEETVAMLARKGVWLSTQPWLESDHHYPDPDRAEKNRQVCEGVQRIYAWARAYGVKLAFGTDLFLSPGETHRQSEMFARLSGHFGFRPVEALRMATSGNAELFRSCGARDPYKGARLGVIEPGAWADLLLVDGDPTRDLGLLADPGKNLALIMKGGRIHKNGLG</sequence>
<gene>
    <name evidence="2" type="ORF">HG542_02625</name>
</gene>
<evidence type="ECO:0000313" key="3">
    <source>
        <dbReference type="Proteomes" id="UP000587462"/>
    </source>
</evidence>
<organism evidence="2 3">
    <name type="scientific">Streptomyces morookaense</name>
    <name type="common">Streptoverticillium morookaense</name>
    <dbReference type="NCBI Taxonomy" id="1970"/>
    <lineage>
        <taxon>Bacteria</taxon>
        <taxon>Bacillati</taxon>
        <taxon>Actinomycetota</taxon>
        <taxon>Actinomycetes</taxon>
        <taxon>Kitasatosporales</taxon>
        <taxon>Streptomycetaceae</taxon>
        <taxon>Streptomyces</taxon>
    </lineage>
</organism>
<protein>
    <submittedName>
        <fullName evidence="2">Amidohydrolase family protein</fullName>
    </submittedName>
</protein>
<dbReference type="Gene3D" id="2.30.40.10">
    <property type="entry name" value="Urease, subunit C, domain 1"/>
    <property type="match status" value="1"/>
</dbReference>
<keyword evidence="2" id="KW-0378">Hydrolase</keyword>
<dbReference type="InterPro" id="IPR051781">
    <property type="entry name" value="Metallo-dep_Hydrolase"/>
</dbReference>
<comment type="caution">
    <text evidence="2">The sequence shown here is derived from an EMBL/GenBank/DDBJ whole genome shotgun (WGS) entry which is preliminary data.</text>
</comment>
<dbReference type="InterPro" id="IPR011059">
    <property type="entry name" value="Metal-dep_hydrolase_composite"/>
</dbReference>
<dbReference type="GO" id="GO:0016810">
    <property type="term" value="F:hydrolase activity, acting on carbon-nitrogen (but not peptide) bonds"/>
    <property type="evidence" value="ECO:0007669"/>
    <property type="project" value="InterPro"/>
</dbReference>
<keyword evidence="3" id="KW-1185">Reference proteome</keyword>
<reference evidence="2 3" key="1">
    <citation type="submission" date="2020-04" db="EMBL/GenBank/DDBJ databases">
        <title>Draft Genome Sequence of Streptomyces morookaense DSM 40503, an 8-azaguanine-producing strain.</title>
        <authorList>
            <person name="Qi J."/>
            <person name="Gao J.-M."/>
        </authorList>
    </citation>
    <scope>NUCLEOTIDE SEQUENCE [LARGE SCALE GENOMIC DNA]</scope>
    <source>
        <strain evidence="2 3">DSM 40503</strain>
    </source>
</reference>
<dbReference type="Pfam" id="PF01979">
    <property type="entry name" value="Amidohydro_1"/>
    <property type="match status" value="1"/>
</dbReference>
<dbReference type="InterPro" id="IPR032466">
    <property type="entry name" value="Metal_Hydrolase"/>
</dbReference>
<dbReference type="RefSeq" id="WP_171078342.1">
    <property type="nucleotide sequence ID" value="NZ_BNBU01000001.1"/>
</dbReference>
<dbReference type="Gene3D" id="3.20.20.140">
    <property type="entry name" value="Metal-dependent hydrolases"/>
    <property type="match status" value="1"/>
</dbReference>
<dbReference type="CDD" id="cd01299">
    <property type="entry name" value="Met_dep_hydrolase_A"/>
    <property type="match status" value="1"/>
</dbReference>
<dbReference type="SUPFAM" id="SSF51338">
    <property type="entry name" value="Composite domain of metallo-dependent hydrolases"/>
    <property type="match status" value="1"/>
</dbReference>
<evidence type="ECO:0000259" key="1">
    <source>
        <dbReference type="Pfam" id="PF01979"/>
    </source>
</evidence>
<proteinExistence type="predicted"/>